<evidence type="ECO:0000256" key="2">
    <source>
        <dbReference type="ARBA" id="ARBA00022840"/>
    </source>
</evidence>
<dbReference type="Proteomes" id="UP000245817">
    <property type="component" value="Unassembled WGS sequence"/>
</dbReference>
<accession>A0A1D3KQQ3</accession>
<dbReference type="Pfam" id="PF17874">
    <property type="entry name" value="TPR_MalT"/>
    <property type="match status" value="1"/>
</dbReference>
<protein>
    <recommendedName>
        <fullName evidence="8">HTH-type transcriptional regulator MalT</fullName>
    </recommendedName>
    <alternativeName>
        <fullName evidence="8">ATP-dependent transcriptional activator MalT</fullName>
    </alternativeName>
</protein>
<reference evidence="40 66" key="16">
    <citation type="submission" date="2019-08" db="EMBL/GenBank/DDBJ databases">
        <title>Phenotypic and genetic characterization of extended-spectrum b-lactamase-producing hypermucoviscous Klebsiella pneumoniae from Chile.</title>
        <authorList>
            <person name="Morales-Leon F."/>
            <person name="Caro C."/>
            <person name="Opazo-Capurro A."/>
            <person name="Lincopan N."/>
            <person name="Dominguez-Yevenes M."/>
            <person name="Lima C."/>
            <person name="Bello-Toledo H."/>
            <person name="Gonzalez-Rocha G."/>
        </authorList>
    </citation>
    <scope>NUCLEOTIDE SEQUENCE [LARGE SCALE GENOMIC DNA]</scope>
    <source>
        <strain evidence="40 66">UCO-494</strain>
    </source>
</reference>
<evidence type="ECO:0000313" key="58">
    <source>
        <dbReference type="Proteomes" id="UP000259364"/>
    </source>
</evidence>
<dbReference type="Proteomes" id="UP001244490">
    <property type="component" value="Unassembled WGS sequence"/>
</dbReference>
<dbReference type="KEGG" id="kpb:FH42_15270"/>
<dbReference type="EMBL" id="WJWF01000002">
    <property type="protein sequence ID" value="MRL34230.1"/>
    <property type="molecule type" value="Genomic_DNA"/>
</dbReference>
<dbReference type="EMBL" id="UGKQ01000007">
    <property type="protein sequence ID" value="STS85760.1"/>
    <property type="molecule type" value="Genomic_DNA"/>
</dbReference>
<comment type="subunit">
    <text evidence="8">Monomer in solution. Oligomerizes to an active state in the presence of the positive effectors ATP and maltotriose.</text>
</comment>
<evidence type="ECO:0000256" key="4">
    <source>
        <dbReference type="ARBA" id="ARBA00023125"/>
    </source>
</evidence>
<dbReference type="Proteomes" id="UP000322977">
    <property type="component" value="Unassembled WGS sequence"/>
</dbReference>
<evidence type="ECO:0000313" key="51">
    <source>
        <dbReference type="Proteomes" id="UP000254938"/>
    </source>
</evidence>
<proteinExistence type="inferred from homology"/>
<dbReference type="InterPro" id="IPR023768">
    <property type="entry name" value="Tscrpt_reg_HTH_MalT"/>
</dbReference>
<dbReference type="HAMAP" id="MF_01247">
    <property type="entry name" value="HTH_type_MalT"/>
    <property type="match status" value="1"/>
</dbReference>
<evidence type="ECO:0000313" key="45">
    <source>
        <dbReference type="Proteomes" id="UP000077826"/>
    </source>
</evidence>
<dbReference type="EMBL" id="JAAKYD010000004">
    <property type="protein sequence ID" value="NGN71722.1"/>
    <property type="molecule type" value="Genomic_DNA"/>
</dbReference>
<reference evidence="22" key="8">
    <citation type="submission" date="2018-08" db="EMBL/GenBank/DDBJ databases">
        <title>Klebsiella pneumoniae genome sequencing and assembly.</title>
        <authorList>
            <person name="Martins R.C.R."/>
            <person name="Perdigao-Neto L.V."/>
            <person name="Costa S.F."/>
            <person name="Levin A.S.S."/>
        </authorList>
    </citation>
    <scope>NUCLEOTIDE SEQUENCE</scope>
    <source>
        <strain evidence="22">BC_5001</strain>
    </source>
</reference>
<dbReference type="EMBL" id="VINI01000019">
    <property type="protein sequence ID" value="MSS33174.1"/>
    <property type="molecule type" value="Genomic_DNA"/>
</dbReference>
<dbReference type="GO" id="GO:0045893">
    <property type="term" value="P:positive regulation of DNA-templated transcription"/>
    <property type="evidence" value="ECO:0007669"/>
    <property type="project" value="UniProtKB-UniRule"/>
</dbReference>
<dbReference type="Proteomes" id="UP000258673">
    <property type="component" value="Unassembled WGS sequence"/>
</dbReference>
<dbReference type="EMBL" id="QRCF01000007">
    <property type="protein sequence ID" value="RDT93979.1"/>
    <property type="molecule type" value="Genomic_DNA"/>
</dbReference>
<dbReference type="Proteomes" id="UP000439817">
    <property type="component" value="Chromosome"/>
</dbReference>
<dbReference type="SUPFAM" id="SSF48452">
    <property type="entry name" value="TPR-like"/>
    <property type="match status" value="1"/>
</dbReference>
<evidence type="ECO:0000313" key="36">
    <source>
        <dbReference type="EMBL" id="SXN29497.1"/>
    </source>
</evidence>
<comment type="activity regulation">
    <text evidence="8">Activated by ATP and maltotriose, which are both required for DNA binding.</text>
</comment>
<dbReference type="Proteomes" id="UP000257587">
    <property type="component" value="Unassembled WGS sequence"/>
</dbReference>
<dbReference type="EMBL" id="PCFF01000005">
    <property type="protein sequence ID" value="PVU63321.1"/>
    <property type="molecule type" value="Genomic_DNA"/>
</dbReference>
<dbReference type="GO" id="GO:0003677">
    <property type="term" value="F:DNA binding"/>
    <property type="evidence" value="ECO:0007669"/>
    <property type="project" value="UniProtKB-KW"/>
</dbReference>
<accession>A0A081M0H6</accession>
<evidence type="ECO:0000313" key="24">
    <source>
        <dbReference type="EMBL" id="ROH00497.1"/>
    </source>
</evidence>
<dbReference type="EMBL" id="UASN01000022">
    <property type="protein sequence ID" value="SQC16988.1"/>
    <property type="molecule type" value="Genomic_DNA"/>
</dbReference>
<dbReference type="Proteomes" id="UP000294951">
    <property type="component" value="Unassembled WGS sequence"/>
</dbReference>
<dbReference type="InterPro" id="IPR036388">
    <property type="entry name" value="WH-like_DNA-bd_sf"/>
</dbReference>
<reference evidence="11" key="22">
    <citation type="submission" date="2023-07" db="EMBL/GenBank/DDBJ databases">
        <authorList>
            <person name="Peng Z."/>
        </authorList>
    </citation>
    <scope>NUCLEOTIDE SEQUENCE</scope>
    <source>
        <strain evidence="11">KP219</strain>
    </source>
</reference>
<sequence length="901" mass="103111">MLIPSKLSRPVRLEHTVVRERLLAKLSGANNYRLVLITSPAGYGKTTLISQWAAGKNDLGWFSLDEGDNQQERFASYLIAAIQQATGNHCAASEAMVQKRQYASLSSLFAQLFIELADWQRPLYLVIDDYHLINNPVIHDAMRFFLRHQPENMTLVVLSRNLPQLGIANLRVRDQLLEIGSQQLAFTHQEAKQFFDCRLTSPIEADDSSRLCDDVAGWATALQLIALSARQNNSSAQHSARRLAGINASHLSDYLVDEVLDNVDARTRNFLLKSSLLRSMNDALIVRVTGEENGQMQLEEIERQGLFLQRMDDSGEWFRYHPLFGSFLRQRCQWELAVELPEIHRAAAESWMAQGFPSEAIHHALAAGDAKMLRDILLNHAWGMFNHSELGLLEQSLAALPWSNLLENPRLILLQAWLMQSQHRYSEVNTLLARAEQEMSVEMDTAMHGDFNALRAQVAINDGDQDEAERLSMVALEELPLANYYSRIVATSVHGEVLHCKGKLTKSLAVMQQTEQMARRHDVWHYALWSIIQQSEILFAQGFLQAAWESQEKAFQLVREQHLEQLPMHEFLLRIRSQLLWAWARLDEAEACARQGMDVLSTYQPQQQLQCLALMVQCSLARGDLDNARSHLNRLENLLGNGHYHSDWVSNADKVRVIYWQMTGDKTAAANWLRQTPKPEFANNHFLQSQWRNIARAQILLGDFEPAEMVLEELNENARSLRLMSDLNRNLLLLNQLYWQSGRKSEAQKALLEALTLANRTGFINHFVIEGEAMAQQLRQLIQLNTLPELEQHRAQRILRDINQHHRHKFAHFDEGFVERLLNHPEVPELIRTSPLTQREWQVLGLIYSGYSNEQIAGELDVAATTIKTHIRNLYQKLGVAHRQDAVQHAQQLLKMMGYGV</sequence>
<dbReference type="Gene3D" id="1.10.10.10">
    <property type="entry name" value="Winged helix-like DNA-binding domain superfamily/Winged helix DNA-binding domain"/>
    <property type="match status" value="1"/>
</dbReference>
<evidence type="ECO:0000313" key="32">
    <source>
        <dbReference type="EMBL" id="SVS29413.1"/>
    </source>
</evidence>
<dbReference type="GO" id="GO:0005524">
    <property type="term" value="F:ATP binding"/>
    <property type="evidence" value="ECO:0007669"/>
    <property type="project" value="UniProtKB-UniRule"/>
</dbReference>
<dbReference type="SUPFAM" id="SSF46894">
    <property type="entry name" value="C-terminal effector domain of the bipartite response regulators"/>
    <property type="match status" value="1"/>
</dbReference>
<reference evidence="14 70" key="15">
    <citation type="submission" date="2019-07" db="EMBL/GenBank/DDBJ databases">
        <title>Genome sequence of OXA-232-producing Klebsiella pneumoniae ST23 from septicemic neonate.</title>
        <authorList>
            <person name="Mukherjee S."/>
            <person name="Naha S."/>
            <person name="Bhadury P."/>
            <person name="Basu S."/>
        </authorList>
    </citation>
    <scope>NUCLEOTIDE SEQUENCE [LARGE SCALE GENOMIC DNA]</scope>
    <source>
        <strain evidence="14 70">EN5275</strain>
    </source>
</reference>
<dbReference type="EMBL" id="CP063008">
    <property type="protein sequence ID" value="QOU52157.1"/>
    <property type="molecule type" value="Genomic_DNA"/>
</dbReference>
<dbReference type="Proteomes" id="UP000253559">
    <property type="component" value="Unassembled WGS sequence"/>
</dbReference>
<dbReference type="EMBL" id="MPYG04000060">
    <property type="protein sequence ID" value="ROH00497.1"/>
    <property type="molecule type" value="Genomic_DNA"/>
</dbReference>
<dbReference type="EMBL" id="UFEU01000010">
    <property type="protein sequence ID" value="SSK47503.1"/>
    <property type="molecule type" value="Genomic_DNA"/>
</dbReference>
<organism evidence="36 60">
    <name type="scientific">Klebsiella pneumoniae</name>
    <dbReference type="NCBI Taxonomy" id="573"/>
    <lineage>
        <taxon>Bacteria</taxon>
        <taxon>Pseudomonadati</taxon>
        <taxon>Pseudomonadota</taxon>
        <taxon>Gammaproteobacteria</taxon>
        <taxon>Enterobacterales</taxon>
        <taxon>Enterobacteriaceae</taxon>
        <taxon>Klebsiella/Raoultella group</taxon>
        <taxon>Klebsiella</taxon>
        <taxon>Klebsiella pneumoniae complex</taxon>
    </lineage>
</organism>
<dbReference type="EMBL" id="UKGE01000002">
    <property type="protein sequence ID" value="SXN29497.1"/>
    <property type="molecule type" value="Genomic_DNA"/>
</dbReference>
<evidence type="ECO:0000313" key="18">
    <source>
        <dbReference type="EMBL" id="PVU63321.1"/>
    </source>
</evidence>
<dbReference type="Gene3D" id="3.40.50.300">
    <property type="entry name" value="P-loop containing nucleotide triphosphate hydrolases"/>
    <property type="match status" value="1"/>
</dbReference>
<evidence type="ECO:0000313" key="73">
    <source>
        <dbReference type="Proteomes" id="UP000595568"/>
    </source>
</evidence>
<dbReference type="Proteomes" id="UP000254657">
    <property type="component" value="Unassembled WGS sequence"/>
</dbReference>
<reference evidence="25" key="12">
    <citation type="submission" date="2018-10" db="EMBL/GenBank/DDBJ databases">
        <authorList>
            <person name="Fan Y."/>
            <person name="Timp W."/>
            <person name="Bergman Y."/>
            <person name="Tamma P."/>
            <person name="Simner P."/>
        </authorList>
    </citation>
    <scope>NUCLEOTIDE SEQUENCE</scope>
    <source>
        <strain evidence="25">KLPN_104</strain>
    </source>
</reference>
<dbReference type="PROSITE" id="PS00622">
    <property type="entry name" value="HTH_LUXR_1"/>
    <property type="match status" value="1"/>
</dbReference>
<dbReference type="PANTHER" id="PTHR44688">
    <property type="entry name" value="DNA-BINDING TRANSCRIPTIONAL ACTIVATOR DEVR_DOSR"/>
    <property type="match status" value="1"/>
</dbReference>
<reference evidence="23" key="6">
    <citation type="submission" date="2018-07" db="EMBL/GenBank/DDBJ databases">
        <title>Draft genome sequence of Klebsiella pneumoniae K293.</title>
        <authorList>
            <person name="He F."/>
        </authorList>
    </citation>
    <scope>NUCLEOTIDE SEQUENCE</scope>
    <source>
        <strain evidence="23">K293</strain>
    </source>
</reference>
<dbReference type="EMBL" id="QOHW01000022">
    <property type="protein sequence ID" value="RBZ18677.1"/>
    <property type="molecule type" value="Genomic_DNA"/>
</dbReference>
<dbReference type="Proteomes" id="UP000258798">
    <property type="component" value="Unassembled WGS sequence"/>
</dbReference>
<evidence type="ECO:0000313" key="39">
    <source>
        <dbReference type="EMBL" id="TDJ98823.1"/>
    </source>
</evidence>
<dbReference type="Proteomes" id="UP000275975">
    <property type="component" value="Unassembled WGS sequence"/>
</dbReference>
<evidence type="ECO:0000313" key="13">
    <source>
        <dbReference type="EMBL" id="MRL34230.1"/>
    </source>
</evidence>
<evidence type="ECO:0000313" key="46">
    <source>
        <dbReference type="Proteomes" id="UP000196447"/>
    </source>
</evidence>
<reference evidence="19 68" key="18">
    <citation type="journal article" date="2020" name="Antibiotics">
        <title>Molecular Typing, Characterization of Antimicrobial Resistance, Virulence Profiling and Analysis of Whole-Genome Sequence of Clinical Klebsiella pneumoniae Isolates.</title>
        <authorList>
            <person name="Shelenkov A."/>
            <person name="Mikhaylova Y."/>
            <person name="Yanushevich Y."/>
            <person name="Samoilov A."/>
            <person name="Petrova L."/>
            <person name="Fomina V."/>
            <person name="Gusarov V."/>
            <person name="Zamyatin M."/>
            <person name="Shagin D."/>
            <person name="Akimkin V."/>
        </authorList>
    </citation>
    <scope>NUCLEOTIDE SEQUENCE [LARGE SCALE GENOMIC DNA]</scope>
    <source>
        <strain evidence="19 68">CriePir120</strain>
    </source>
</reference>
<reference evidence="18 48" key="4">
    <citation type="submission" date="2017-09" db="EMBL/GenBank/DDBJ databases">
        <title>Molecular Epidemiology of Livestock-Associated Methicillin Resistant Staphylococcus aureus (LA-MRSA) and Extended-Spectrum Beta-Lactamase (ESBL)-Producing Enterobacteriaceae in Pigs and Exposed Workers in Cameroon and South Africa.</title>
        <authorList>
            <person name="Founou L."/>
            <person name="Founou R.C."/>
            <person name="Allam M."/>
            <person name="Ismail A."/>
            <person name="Essack S.Y."/>
        </authorList>
    </citation>
    <scope>NUCLEOTIDE SEQUENCE [LARGE SCALE GENOMIC DNA]</scope>
    <source>
        <strain evidence="18 48">HH516E4IA</strain>
    </source>
</reference>
<dbReference type="PROSITE" id="PS50043">
    <property type="entry name" value="HTH_LUXR_2"/>
    <property type="match status" value="1"/>
</dbReference>
<dbReference type="Proteomes" id="UP000254938">
    <property type="component" value="Unassembled WGS sequence"/>
</dbReference>
<evidence type="ECO:0000313" key="59">
    <source>
        <dbReference type="Proteomes" id="UP000259497"/>
    </source>
</evidence>
<dbReference type="Gene3D" id="1.25.40.10">
    <property type="entry name" value="Tetratricopeptide repeat domain"/>
    <property type="match status" value="1"/>
</dbReference>
<dbReference type="EMBL" id="UWVH01000001">
    <property type="protein sequence ID" value="VCV75920.1"/>
    <property type="molecule type" value="Genomic_DNA"/>
</dbReference>
<evidence type="ECO:0000313" key="42">
    <source>
        <dbReference type="EMBL" id="VGC82483.1"/>
    </source>
</evidence>
<evidence type="ECO:0000313" key="63">
    <source>
        <dbReference type="Proteomes" id="UP000283322"/>
    </source>
</evidence>
<keyword evidence="5 8" id="KW-0010">Activator</keyword>
<reference evidence="22" key="7">
    <citation type="submission" date="2018-07" db="EMBL/GenBank/DDBJ databases">
        <authorList>
            <person name="Martins R.C."/>
            <person name="Perdigao-Neto L.V."/>
            <person name="Costa S.F."/>
            <person name="Levin A.S.S."/>
        </authorList>
    </citation>
    <scope>NUCLEOTIDE SEQUENCE</scope>
    <source>
        <strain evidence="22">BC_5001</strain>
    </source>
</reference>
<feature type="domain" description="HTH luxR-type" evidence="9">
    <location>
        <begin position="829"/>
        <end position="894"/>
    </location>
</feature>
<dbReference type="FunFam" id="1.10.10.10:FF:000115">
    <property type="entry name" value="HTH-type transcriptional regulator MalT"/>
    <property type="match status" value="1"/>
</dbReference>
<dbReference type="InterPro" id="IPR016032">
    <property type="entry name" value="Sig_transdc_resp-reg_C-effctor"/>
</dbReference>
<evidence type="ECO:0000313" key="14">
    <source>
        <dbReference type="EMBL" id="MSS33174.1"/>
    </source>
</evidence>
<comment type="function">
    <text evidence="8">Positively regulates the transcription of the maltose regulon whose gene products are responsible for uptake and catabolism of malto-oligosaccharides. Specifically binds to the promoter region of its target genes, recognizing a short DNA motif called the MalT box.</text>
</comment>
<evidence type="ECO:0000313" key="68">
    <source>
        <dbReference type="Proteomes" id="UP000439817"/>
    </source>
</evidence>
<dbReference type="EMBL" id="UJRG01000006">
    <property type="protein sequence ID" value="SWT14109.1"/>
    <property type="molecule type" value="Genomic_DNA"/>
</dbReference>
<keyword evidence="2 8" id="KW-0067">ATP-binding</keyword>
<dbReference type="EMBL" id="ULCI01000012">
    <property type="protein sequence ID" value="SYR41915.1"/>
    <property type="molecule type" value="Genomic_DNA"/>
</dbReference>
<evidence type="ECO:0000313" key="35">
    <source>
        <dbReference type="EMBL" id="SXG18178.1"/>
    </source>
</evidence>
<comment type="similarity">
    <text evidence="8">Belongs to the MalT family.</text>
</comment>
<evidence type="ECO:0000313" key="47">
    <source>
        <dbReference type="Proteomes" id="UP000234439"/>
    </source>
</evidence>
<dbReference type="Proteomes" id="UP000532829">
    <property type="component" value="Chromosome"/>
</dbReference>
<dbReference type="PRINTS" id="PR00038">
    <property type="entry name" value="HTHLUXR"/>
</dbReference>
<dbReference type="EMBL" id="UKAW01000014">
    <property type="protein sequence ID" value="SXG18178.1"/>
    <property type="molecule type" value="Genomic_DNA"/>
</dbReference>
<dbReference type="Proteomes" id="UP000252603">
    <property type="component" value="Unassembled WGS sequence"/>
</dbReference>
<evidence type="ECO:0000313" key="57">
    <source>
        <dbReference type="Proteomes" id="UP000258905"/>
    </source>
</evidence>
<evidence type="ECO:0000313" key="53">
    <source>
        <dbReference type="Proteomes" id="UP000257587"/>
    </source>
</evidence>
<evidence type="ECO:0000313" key="48">
    <source>
        <dbReference type="Proteomes" id="UP000245817"/>
    </source>
</evidence>
<dbReference type="InterPro" id="IPR011990">
    <property type="entry name" value="TPR-like_helical_dom_sf"/>
</dbReference>
<evidence type="ECO:0000313" key="11">
    <source>
        <dbReference type="EMBL" id="MDP0969467.1"/>
    </source>
</evidence>
<evidence type="ECO:0000259" key="9">
    <source>
        <dbReference type="PROSITE" id="PS50043"/>
    </source>
</evidence>
<evidence type="ECO:0000313" key="66">
    <source>
        <dbReference type="Proteomes" id="UP000322977"/>
    </source>
</evidence>
<dbReference type="EMBL" id="CAAGWG010000003">
    <property type="protein sequence ID" value="VGC82483.1"/>
    <property type="molecule type" value="Genomic_DNA"/>
</dbReference>
<evidence type="ECO:0000313" key="10">
    <source>
        <dbReference type="EMBL" id="KII02490.1"/>
    </source>
</evidence>
<keyword evidence="3 8" id="KW-0805">Transcription regulation</keyword>
<evidence type="ECO:0000256" key="1">
    <source>
        <dbReference type="ARBA" id="ARBA00022741"/>
    </source>
</evidence>
<dbReference type="EMBL" id="CAAHCC010000011">
    <property type="protein sequence ID" value="VGL11398.1"/>
    <property type="molecule type" value="Genomic_DNA"/>
</dbReference>
<feature type="binding site" evidence="8">
    <location>
        <begin position="39"/>
        <end position="46"/>
    </location>
    <ligand>
        <name>ATP</name>
        <dbReference type="ChEBI" id="CHEBI:30616"/>
    </ligand>
</feature>
<evidence type="ECO:0000313" key="72">
    <source>
        <dbReference type="Proteomes" id="UP000532829"/>
    </source>
</evidence>
<evidence type="ECO:0000313" key="56">
    <source>
        <dbReference type="Proteomes" id="UP000258798"/>
    </source>
</evidence>
<evidence type="ECO:0000313" key="65">
    <source>
        <dbReference type="Proteomes" id="UP000294951"/>
    </source>
</evidence>
<dbReference type="EMBL" id="UJHH01000007">
    <property type="protein sequence ID" value="SWF71385.1"/>
    <property type="molecule type" value="Genomic_DNA"/>
</dbReference>
<reference evidence="17 47" key="2">
    <citation type="journal article" date="2017" name="J. Infect. Dis.">
        <title>An Analysis of the Epidemic of Klebsiella pneumoniae Carbapenemase-Producing K. pneumoniae: Convergence of Two Evolutionary Mechanisms Creates the Perfect Storm.</title>
        <authorList>
            <person name="Rojas L.J."/>
            <person name="Weinstock G.M."/>
            <person name="De La Cadena E."/>
            <person name="Diaz L."/>
            <person name="Rios R."/>
            <person name="Hanson B.M."/>
            <person name="Brown J.S."/>
            <person name="Vats P."/>
            <person name="Phillips D.S."/>
            <person name="Nguyen H."/>
            <person name="Hujer K.M."/>
            <person name="Correa A."/>
            <person name="Adams M.D."/>
            <person name="Perez F."/>
            <person name="Sodergren E."/>
            <person name="Narechania A."/>
            <person name="Planet P.J."/>
            <person name="Villegas M.V."/>
            <person name="Bonomo R.A."/>
            <person name="Arias C.A."/>
        </authorList>
    </citation>
    <scope>NUCLEOTIDE SEQUENCE [LARGE SCALE GENOMIC DNA]</scope>
    <source>
        <strain evidence="17 47">COL-Kpn30</strain>
    </source>
</reference>
<dbReference type="Proteomes" id="UP000077826">
    <property type="component" value="Unassembled WGS sequence"/>
</dbReference>
<dbReference type="Proteomes" id="UP000259364">
    <property type="component" value="Unassembled WGS sequence"/>
</dbReference>
<dbReference type="SUPFAM" id="SSF52540">
    <property type="entry name" value="P-loop containing nucleoside triphosphate hydrolases"/>
    <property type="match status" value="1"/>
</dbReference>
<dbReference type="Proteomes" id="UP000251123">
    <property type="component" value="Unassembled WGS sequence"/>
</dbReference>
<evidence type="ECO:0000313" key="28">
    <source>
        <dbReference type="EMBL" id="SSK47503.1"/>
    </source>
</evidence>
<dbReference type="PANTHER" id="PTHR44688:SF16">
    <property type="entry name" value="DNA-BINDING TRANSCRIPTIONAL ACTIVATOR DEVR_DOSR"/>
    <property type="match status" value="1"/>
</dbReference>
<gene>
    <name evidence="8 36" type="primary">malT</name>
    <name evidence="16" type="ORF">B5L96_23895</name>
    <name evidence="17" type="ORF">B6I68_25075</name>
    <name evidence="41" type="ORF">BANRA_02103</name>
    <name evidence="24" type="ORF">BL124_00007615</name>
    <name evidence="18" type="ORF">CP554_07820</name>
    <name evidence="22" type="ORF">DM078_22200</name>
    <name evidence="23" type="ORF">DW286_08885</name>
    <name evidence="39" type="ORF">E1814_15815</name>
    <name evidence="25" type="ORF">EAO17_12060</name>
    <name evidence="14" type="ORF">FME62_20630</name>
    <name evidence="40" type="ORF">FXN67_10130</name>
    <name evidence="15" type="ORF">G4V31_06205</name>
    <name evidence="12" type="ORF">GJJ01_21580</name>
    <name evidence="19" type="ORF">GJJ08_001655</name>
    <name evidence="13" type="ORF">GJJ18_02165</name>
    <name evidence="20" type="ORF">H3G96_001665</name>
    <name evidence="21" type="ORF">JMZ77_01650</name>
    <name evidence="10" type="ORF">LS45_22125</name>
    <name evidence="30" type="ORF">NCTC13443_06902</name>
    <name evidence="29" type="ORF">NCTC9140_07603</name>
    <name evidence="27" type="ORF">NCTC9601_04397</name>
    <name evidence="11" type="ORF">Q6294_20830</name>
    <name evidence="42" type="ORF">SAMEA104567804_01133</name>
    <name evidence="26" type="ORF">SAMEA2273558_02686</name>
    <name evidence="35" type="ORF">SAMEA3499874_04082</name>
    <name evidence="36" type="ORF">SAMEA3499901_00633</name>
    <name evidence="37" type="ORF">SAMEA3515122_02828</name>
    <name evidence="38" type="ORF">SAMEA3538828_03108</name>
    <name evidence="31" type="ORF">SAMEA3649591_02742</name>
    <name evidence="32" type="ORF">SAMEA3649733_05170</name>
    <name evidence="33" type="ORF">SAMEA3720909_02079</name>
    <name evidence="34" type="ORF">SAMEA3729652_02593</name>
    <name evidence="28" type="ORF">SAMEA4364603_03697</name>
    <name evidence="43" type="ORF">SAMEA4873632_04586</name>
</gene>
<dbReference type="Proteomes" id="UP000031820">
    <property type="component" value="Unassembled WGS sequence"/>
</dbReference>
<evidence type="ECO:0000313" key="49">
    <source>
        <dbReference type="Proteomes" id="UP000251123"/>
    </source>
</evidence>
<evidence type="ECO:0000313" key="50">
    <source>
        <dbReference type="Proteomes" id="UP000252603"/>
    </source>
</evidence>
<dbReference type="InterPro" id="IPR059106">
    <property type="entry name" value="WHD_MalT"/>
</dbReference>
<evidence type="ECO:0000313" key="70">
    <source>
        <dbReference type="Proteomes" id="UP000468995"/>
    </source>
</evidence>
<reference evidence="49 51" key="5">
    <citation type="submission" date="2018-06" db="EMBL/GenBank/DDBJ databases">
        <authorList>
            <consortium name="Pathogen Informatics"/>
            <person name="Doyle S."/>
        </authorList>
    </citation>
    <scope>NUCLEOTIDE SEQUENCE [LARGE SCALE GENOMIC DNA]</scope>
    <source>
        <strain evidence="30 52">NCTC13443</strain>
        <strain evidence="29 51">NCTC9140</strain>
        <strain evidence="27 49">NCTC9601</strain>
    </source>
</reference>
<reference evidence="16 46" key="3">
    <citation type="submission" date="2017-03" db="EMBL/GenBank/DDBJ databases">
        <authorList>
            <person name="Fouts D."/>
            <person name="Stalin M.J."/>
            <person name="Chen L."/>
            <person name="Wright M."/>
            <person name="Sutton G."/>
            <person name="Nguyen K."/>
            <person name="Vanduin D."/>
            <person name="Rojas L."/>
            <person name="Hujer A."/>
            <person name="Hujer K."/>
            <person name="Bonomo R."/>
            <person name="Kreiswirth B."/>
            <person name="Adams M."/>
        </authorList>
    </citation>
    <scope>NUCLEOTIDE SEQUENCE [LARGE SCALE GENOMIC DNA]</scope>
    <source>
        <strain evidence="16 46">39383</strain>
    </source>
</reference>
<dbReference type="EMBL" id="CP066534">
    <property type="protein sequence ID" value="QQL33972.1"/>
    <property type="molecule type" value="Genomic_DNA"/>
</dbReference>
<dbReference type="EMBL" id="VSSY01000007">
    <property type="protein sequence ID" value="TYL79611.1"/>
    <property type="molecule type" value="Genomic_DNA"/>
</dbReference>
<evidence type="ECO:0000313" key="71">
    <source>
        <dbReference type="Proteomes" id="UP000479475"/>
    </source>
</evidence>
<dbReference type="Pfam" id="PF25873">
    <property type="entry name" value="WHD_MalT"/>
    <property type="match status" value="1"/>
</dbReference>
<reference evidence="41 61" key="10">
    <citation type="submission" date="2018-10" db="EMBL/GenBank/DDBJ databases">
        <authorList>
            <person name="Noll B N."/>
        </authorList>
    </citation>
    <scope>NUCLEOTIDE SEQUENCE [LARGE SCALE GENOMIC DNA]</scope>
    <source>
        <strain evidence="41">Kpneu006</strain>
    </source>
</reference>
<evidence type="ECO:0000256" key="3">
    <source>
        <dbReference type="ARBA" id="ARBA00023015"/>
    </source>
</evidence>
<reference evidence="13" key="17">
    <citation type="submission" date="2019-10" db="EMBL/GenBank/DDBJ databases">
        <title>Molecular typing, antibiotic resistance determination and virulence profiling for 36 multidrug-resistant clinical Klebsiella pneumoniae isolates using second- and third-generation sequencing.</title>
        <authorList>
            <person name="Shelenkov A."/>
            <person name="Mikhaylova Y."/>
            <person name="Yanushevich Y."/>
            <person name="Samoilov A."/>
            <person name="Petrova L."/>
            <person name="Fomina V."/>
            <person name="Gusarov V."/>
            <person name="Zamyatin M."/>
            <person name="Shagin D."/>
        </authorList>
    </citation>
    <scope>NUCLEOTIDE SEQUENCE [LARGE SCALE GENOMIC DNA]</scope>
    <source>
        <strain evidence="13">CriePir115</strain>
        <strain evidence="12 69">CriePir226</strain>
    </source>
</reference>
<keyword evidence="4 8" id="KW-0238">DNA-binding</keyword>
<evidence type="ECO:0000313" key="60">
    <source>
        <dbReference type="Proteomes" id="UP000259975"/>
    </source>
</evidence>
<dbReference type="KEGG" id="kpx:PMK1_01292"/>
<name>A0A081M0H6_KLEPN</name>
<dbReference type="EMBL" id="WJVL01000018">
    <property type="protein sequence ID" value="MRJ98531.1"/>
    <property type="molecule type" value="Genomic_DNA"/>
</dbReference>
<dbReference type="KEGG" id="kpnu:LI86_01680"/>
<evidence type="ECO:0000313" key="21">
    <source>
        <dbReference type="EMBL" id="QQZ71943.1"/>
    </source>
</evidence>
<evidence type="ECO:0000313" key="12">
    <source>
        <dbReference type="EMBL" id="MRJ98531.1"/>
    </source>
</evidence>
<dbReference type="InterPro" id="IPR027417">
    <property type="entry name" value="P-loop_NTPase"/>
</dbReference>
<dbReference type="Pfam" id="PF00196">
    <property type="entry name" value="GerE"/>
    <property type="match status" value="1"/>
</dbReference>
<evidence type="ECO:0000313" key="54">
    <source>
        <dbReference type="Proteomes" id="UP000258253"/>
    </source>
</evidence>
<evidence type="ECO:0000313" key="44">
    <source>
        <dbReference type="Proteomes" id="UP000031820"/>
    </source>
</evidence>
<dbReference type="CDD" id="cd06170">
    <property type="entry name" value="LuxR_C_like"/>
    <property type="match status" value="1"/>
</dbReference>
<dbReference type="EMBL" id="UIXM01000028">
    <property type="protein sequence ID" value="SVS29413.1"/>
    <property type="molecule type" value="Genomic_DNA"/>
</dbReference>
<dbReference type="Proteomes" id="UP000258253">
    <property type="component" value="Unassembled WGS sequence"/>
</dbReference>
<dbReference type="Proteomes" id="UP000441029">
    <property type="component" value="Unassembled WGS sequence"/>
</dbReference>
<dbReference type="SMART" id="SM00421">
    <property type="entry name" value="HTH_LUXR"/>
    <property type="match status" value="1"/>
</dbReference>
<keyword evidence="6 8" id="KW-0804">Transcription</keyword>
<keyword evidence="7 8" id="KW-0119">Carbohydrate metabolism</keyword>
<dbReference type="Proteomes" id="UP000196447">
    <property type="component" value="Unassembled WGS sequence"/>
</dbReference>
<evidence type="ECO:0000313" key="27">
    <source>
        <dbReference type="EMBL" id="SQC16988.1"/>
    </source>
</evidence>
<reference evidence="15 71" key="19">
    <citation type="submission" date="2020-02" db="EMBL/GenBank/DDBJ databases">
        <title>Klebsiella pneumoniae genome sequencing and assembly.</title>
        <authorList>
            <person name="Starkova P.S."/>
            <person name="Sulyan O.S."/>
            <person name="Likholetova D.V."/>
            <person name="Ageevets V.A."/>
            <person name="Lazareva I.V."/>
            <person name="Sopova J.V."/>
            <person name="Sidorenko S.V."/>
        </authorList>
    </citation>
    <scope>NUCLEOTIDE SEQUENCE [LARGE SCALE GENOMIC DNA]</scope>
    <source>
        <strain evidence="15 71">2429</strain>
    </source>
</reference>
<reference evidence="20 72" key="20">
    <citation type="submission" date="2020-12" db="EMBL/GenBank/DDBJ databases">
        <title>The complete genome of Klebsiella pneumoniae strain 090374.</title>
        <authorList>
            <person name="Wei L."/>
            <person name="Wen H."/>
            <person name="Liu L."/>
            <person name="Feng Y."/>
            <person name="Zong Z."/>
        </authorList>
    </citation>
    <scope>NUCLEOTIDE SEQUENCE [LARGE SCALE GENOMIC DNA]</scope>
    <source>
        <strain evidence="20 72">WCHKP090374</strain>
    </source>
</reference>
<evidence type="ECO:0000313" key="26">
    <source>
        <dbReference type="EMBL" id="SBH19632.1"/>
    </source>
</evidence>
<reference evidence="39 65" key="14">
    <citation type="submission" date="2019-03" db="EMBL/GenBank/DDBJ databases">
        <title>Multidrug-Resistant Klebsiella pneumoniae Clinical Bloodstream Isolates in Shanghai, China.</title>
        <authorList>
            <person name="Wang S."/>
        </authorList>
    </citation>
    <scope>NUCLEOTIDE SEQUENCE [LARGE SCALE GENOMIC DNA]</scope>
    <source>
        <strain evidence="39 65">RJ1071</strain>
    </source>
</reference>
<dbReference type="InterPro" id="IPR041617">
    <property type="entry name" value="TPR_MalT"/>
</dbReference>
<keyword evidence="1 8" id="KW-0547">Nucleotide-binding</keyword>
<dbReference type="NCBIfam" id="NF003420">
    <property type="entry name" value="PRK04841.1"/>
    <property type="match status" value="1"/>
</dbReference>
<dbReference type="EMBL" id="JAUUIA010000020">
    <property type="protein sequence ID" value="MDP0969467.1"/>
    <property type="molecule type" value="Genomic_DNA"/>
</dbReference>
<accession>A0A0J2GLM9</accession>
<dbReference type="EMBL" id="NDBK01000097">
    <property type="protein sequence ID" value="OVF66977.1"/>
    <property type="molecule type" value="Genomic_DNA"/>
</dbReference>
<evidence type="ECO:0000313" key="25">
    <source>
        <dbReference type="EMBL" id="RRF06900.1"/>
    </source>
</evidence>
<dbReference type="Proteomes" id="UP000255518">
    <property type="component" value="Unassembled WGS sequence"/>
</dbReference>
<dbReference type="GO" id="GO:0003700">
    <property type="term" value="F:DNA-binding transcription factor activity"/>
    <property type="evidence" value="ECO:0007669"/>
    <property type="project" value="UniProtKB-UniRule"/>
</dbReference>
<evidence type="ECO:0000256" key="7">
    <source>
        <dbReference type="ARBA" id="ARBA00023277"/>
    </source>
</evidence>
<dbReference type="Proteomes" id="UP000258905">
    <property type="component" value="Unassembled WGS sequence"/>
</dbReference>
<evidence type="ECO:0000313" key="23">
    <source>
        <dbReference type="EMBL" id="RDT93979.1"/>
    </source>
</evidence>
<reference evidence="10 44" key="1">
    <citation type="submission" date="2014-10" db="EMBL/GenBank/DDBJ databases">
        <title>Plasmid movement, recombination, and chromosomal integration amongst multidrug resistant commensal Escherichia coli clones within a single commercial turkey flock.</title>
        <authorList>
            <person name="Lang K."/>
            <person name="Dorn K."/>
            <person name="Danzeisen J."/>
            <person name="Johnson T."/>
        </authorList>
    </citation>
    <scope>NUCLEOTIDE SEQUENCE [LARGE SCALE GENOMIC DNA]</scope>
    <source>
        <strain evidence="10 44">UMNturkey9</strain>
    </source>
</reference>
<dbReference type="GO" id="GO:0045913">
    <property type="term" value="P:positive regulation of carbohydrate metabolic process"/>
    <property type="evidence" value="ECO:0007669"/>
    <property type="project" value="UniProtKB-UniRule"/>
</dbReference>
<evidence type="ECO:0000313" key="61">
    <source>
        <dbReference type="Proteomes" id="UP000269921"/>
    </source>
</evidence>
<dbReference type="Proteomes" id="UP000259975">
    <property type="component" value="Unassembled WGS sequence"/>
</dbReference>
<evidence type="ECO:0000313" key="55">
    <source>
        <dbReference type="Proteomes" id="UP000258673"/>
    </source>
</evidence>
<evidence type="ECO:0000313" key="67">
    <source>
        <dbReference type="Proteomes" id="UP000376235"/>
    </source>
</evidence>
<dbReference type="EMBL" id="JRRF01000020">
    <property type="protein sequence ID" value="KII02490.1"/>
    <property type="molecule type" value="Genomic_DNA"/>
</dbReference>
<evidence type="ECO:0000313" key="15">
    <source>
        <dbReference type="EMBL" id="NGN71722.1"/>
    </source>
</evidence>
<dbReference type="EMBL" id="UIUC01000009">
    <property type="protein sequence ID" value="SVN64650.1"/>
    <property type="molecule type" value="Genomic_DNA"/>
</dbReference>
<reference evidence="24 63" key="11">
    <citation type="submission" date="2018-10" db="EMBL/GenBank/DDBJ databases">
        <authorList>
            <person name="Vanduin D."/>
            <person name="Fouts D."/>
            <person name="Wright M."/>
            <person name="Sutton G."/>
            <person name="Nguyen K."/>
            <person name="Kreiswirth B."/>
            <person name="Chen L."/>
            <person name="Rojas L."/>
            <person name="Hujer A."/>
            <person name="Hujer K."/>
            <person name="Bonomo R."/>
            <person name="Adams M."/>
        </authorList>
    </citation>
    <scope>NUCLEOTIDE SEQUENCE [LARGE SCALE GENOMIC DNA]</scope>
    <source>
        <strain evidence="24 63">CRK0165</strain>
    </source>
</reference>
<evidence type="ECO:0000313" key="17">
    <source>
        <dbReference type="EMBL" id="PLE24968.1"/>
    </source>
</evidence>
<evidence type="ECO:0000313" key="33">
    <source>
        <dbReference type="EMBL" id="SWF71385.1"/>
    </source>
</evidence>
<dbReference type="EMBL" id="CP068602">
    <property type="protein sequence ID" value="QQZ71943.1"/>
    <property type="molecule type" value="Genomic_DNA"/>
</dbReference>
<dbReference type="Proteomes" id="UP000376235">
    <property type="component" value="Unassembled WGS sequence"/>
</dbReference>
<dbReference type="Proteomes" id="UP000479475">
    <property type="component" value="Unassembled WGS sequence"/>
</dbReference>
<dbReference type="EMBL" id="UKUT01000005">
    <property type="protein sequence ID" value="SYH32503.1"/>
    <property type="molecule type" value="Genomic_DNA"/>
</dbReference>
<dbReference type="Proteomes" id="UP000234439">
    <property type="component" value="Unassembled WGS sequence"/>
</dbReference>
<dbReference type="Proteomes" id="UP000595568">
    <property type="component" value="Chromosome"/>
</dbReference>
<dbReference type="InterPro" id="IPR000792">
    <property type="entry name" value="Tscrpt_reg_LuxR_C"/>
</dbReference>
<dbReference type="Proteomes" id="UP000294876">
    <property type="component" value="Unassembled WGS sequence"/>
</dbReference>
<dbReference type="RefSeq" id="WP_002920545.1">
    <property type="nucleotide sequence ID" value="NZ_AP018750.1"/>
</dbReference>
<dbReference type="Proteomes" id="UP000269921">
    <property type="component" value="Unassembled WGS sequence"/>
</dbReference>
<dbReference type="EMBL" id="NCMJ01000147">
    <property type="protein sequence ID" value="PLE24968.1"/>
    <property type="molecule type" value="Genomic_DNA"/>
</dbReference>
<dbReference type="Proteomes" id="UP000259497">
    <property type="component" value="Unassembled WGS sequence"/>
</dbReference>
<dbReference type="Proteomes" id="UP000468995">
    <property type="component" value="Unassembled WGS sequence"/>
</dbReference>
<evidence type="ECO:0000256" key="8">
    <source>
        <dbReference type="HAMAP-Rule" id="MF_01247"/>
    </source>
</evidence>
<dbReference type="EMBL" id="RDAM01000001">
    <property type="protein sequence ID" value="RRF06900.1"/>
    <property type="molecule type" value="Genomic_DNA"/>
</dbReference>
<evidence type="ECO:0000313" key="41">
    <source>
        <dbReference type="EMBL" id="VCV75920.1"/>
    </source>
</evidence>
<evidence type="ECO:0000313" key="37">
    <source>
        <dbReference type="EMBL" id="SYH32503.1"/>
    </source>
</evidence>
<evidence type="ECO:0000313" key="31">
    <source>
        <dbReference type="EMBL" id="SVN64650.1"/>
    </source>
</evidence>
<reference evidence="21 73" key="21">
    <citation type="submission" date="2021-01" db="EMBL/GenBank/DDBJ databases">
        <title>Genome sequencing of apramycin resistant K. pneumoniae.</title>
        <authorList>
            <person name="Chen L."/>
            <person name="Kreiswirth B."/>
        </authorList>
    </citation>
    <scope>NUCLEOTIDE SEQUENCE [LARGE SCALE GENOMIC DNA]</scope>
    <source>
        <strain evidence="21 73">59493</strain>
    </source>
</reference>
<evidence type="ECO:0000313" key="69">
    <source>
        <dbReference type="Proteomes" id="UP000441029"/>
    </source>
</evidence>
<evidence type="ECO:0000313" key="22">
    <source>
        <dbReference type="EMBL" id="RBZ18677.1"/>
    </source>
</evidence>
<dbReference type="Proteomes" id="UP000283322">
    <property type="component" value="Unassembled WGS sequence"/>
</dbReference>
<evidence type="ECO:0000313" key="43">
    <source>
        <dbReference type="EMBL" id="VGL11398.1"/>
    </source>
</evidence>
<evidence type="ECO:0000313" key="62">
    <source>
        <dbReference type="Proteomes" id="UP000275975"/>
    </source>
</evidence>
<evidence type="ECO:0000313" key="40">
    <source>
        <dbReference type="EMBL" id="TYL79611.1"/>
    </source>
</evidence>
<dbReference type="EMBL" id="FLDK01000006">
    <property type="protein sequence ID" value="SBH19632.1"/>
    <property type="molecule type" value="Genomic_DNA"/>
</dbReference>
<evidence type="ECO:0000313" key="20">
    <source>
        <dbReference type="EMBL" id="QQL33972.1"/>
    </source>
</evidence>
<dbReference type="EMBL" id="SMTN01000014">
    <property type="protein sequence ID" value="TDJ98823.1"/>
    <property type="molecule type" value="Genomic_DNA"/>
</dbReference>
<evidence type="ECO:0000313" key="64">
    <source>
        <dbReference type="Proteomes" id="UP000294876"/>
    </source>
</evidence>
<evidence type="ECO:0000256" key="6">
    <source>
        <dbReference type="ARBA" id="ARBA00023163"/>
    </source>
</evidence>
<dbReference type="AlphaFoldDB" id="A0A081M0H6"/>
<evidence type="ECO:0000313" key="52">
    <source>
        <dbReference type="Proteomes" id="UP000255518"/>
    </source>
</evidence>
<dbReference type="EMBL" id="UGKT01000001">
    <property type="protein sequence ID" value="STT06935.1"/>
    <property type="molecule type" value="Genomic_DNA"/>
</dbReference>
<evidence type="ECO:0000313" key="19">
    <source>
        <dbReference type="EMBL" id="QOU52157.1"/>
    </source>
</evidence>
<reference evidence="25 62" key="13">
    <citation type="journal article" date="2019" name="Antimicrob. Agents Chemother.">
        <title>Applying Rapid Whole Genome Sequencing to Predict Phenotypic Antimicrobial Susceptibility Testing Results Among Carbapenem-Resistant Klebsiella pneumoniae Clinical Isolates.</title>
        <authorList>
            <person name="Tamma P.D."/>
            <person name="Fan Y."/>
            <person name="Bergman Y."/>
            <person name="Pertea G."/>
            <person name="Kazmi A."/>
            <person name="Lewis S."/>
            <person name="Carroll K.C."/>
            <person name="Schatz M.C."/>
            <person name="Timp W."/>
            <person name="Simner P.J."/>
        </authorList>
    </citation>
    <scope>NUCLEOTIDE SEQUENCE [LARGE SCALE GENOMIC DNA]</scope>
    <source>
        <strain evidence="25 62">KLPN_104</strain>
    </source>
</reference>
<evidence type="ECO:0000256" key="5">
    <source>
        <dbReference type="ARBA" id="ARBA00023159"/>
    </source>
</evidence>
<evidence type="ECO:0000313" key="30">
    <source>
        <dbReference type="EMBL" id="STT06935.1"/>
    </source>
</evidence>
<evidence type="ECO:0000313" key="16">
    <source>
        <dbReference type="EMBL" id="OVF66977.1"/>
    </source>
</evidence>
<evidence type="ECO:0000313" key="34">
    <source>
        <dbReference type="EMBL" id="SWT14109.1"/>
    </source>
</evidence>
<evidence type="ECO:0000313" key="29">
    <source>
        <dbReference type="EMBL" id="STS85760.1"/>
    </source>
</evidence>
<reference evidence="53 54" key="9">
    <citation type="submission" date="2018-08" db="EMBL/GenBank/DDBJ databases">
        <authorList>
            <consortium name="Pathogen Informatics"/>
        </authorList>
    </citation>
    <scope>NUCLEOTIDE SEQUENCE [LARGE SCALE GENOMIC DNA]</scope>
    <source>
        <strain evidence="28 50">4300STDY6470422</strain>
        <strain evidence="42 64">5012STDY7312589</strain>
        <strain evidence="43 67">5012STDY7626430</strain>
        <strain evidence="35 53">EuSCAPE_AT002</strain>
        <strain evidence="36 60">EuSCAPE_AT029</strain>
        <strain evidence="31 57">EuSCAPE_GR003</strain>
        <strain evidence="32 59">EuSCAPE_GR114</strain>
        <strain evidence="38 54">EuSCAPE_HU047</strain>
        <strain evidence="37 55">EuSCAPE_IT093</strain>
        <strain evidence="34 56">EuSCAPE_TR125</strain>
        <strain evidence="33 58">EuSCAPE_UK014</strain>
        <strain evidence="45">k480</strain>
        <strain evidence="26">K480</strain>
    </source>
</reference>
<evidence type="ECO:0000313" key="38">
    <source>
        <dbReference type="EMBL" id="SYR41915.1"/>
    </source>
</evidence>